<sequence>MCILKLLLLSSSVLAFCIHLPASIHVSVCYVATKVLTLITPYVLASSYSLIA</sequence>
<protein>
    <submittedName>
        <fullName evidence="3">G_PROTEIN_RECEP_F1_2 domain-containing protein</fullName>
    </submittedName>
</protein>
<name>A0A1I7X6Z3_HETBA</name>
<reference evidence="3" key="1">
    <citation type="submission" date="2016-11" db="UniProtKB">
        <authorList>
            <consortium name="WormBaseParasite"/>
        </authorList>
    </citation>
    <scope>IDENTIFICATION</scope>
</reference>
<dbReference type="WBParaSite" id="Hba_13379">
    <property type="protein sequence ID" value="Hba_13379"/>
    <property type="gene ID" value="Hba_13379"/>
</dbReference>
<evidence type="ECO:0000313" key="2">
    <source>
        <dbReference type="Proteomes" id="UP000095283"/>
    </source>
</evidence>
<dbReference type="AlphaFoldDB" id="A0A1I7X6Z3"/>
<dbReference type="Proteomes" id="UP000095283">
    <property type="component" value="Unplaced"/>
</dbReference>
<feature type="chain" id="PRO_5012384927" evidence="1">
    <location>
        <begin position="16"/>
        <end position="52"/>
    </location>
</feature>
<keyword evidence="2" id="KW-1185">Reference proteome</keyword>
<proteinExistence type="predicted"/>
<organism evidence="2 3">
    <name type="scientific">Heterorhabditis bacteriophora</name>
    <name type="common">Entomopathogenic nematode worm</name>
    <dbReference type="NCBI Taxonomy" id="37862"/>
    <lineage>
        <taxon>Eukaryota</taxon>
        <taxon>Metazoa</taxon>
        <taxon>Ecdysozoa</taxon>
        <taxon>Nematoda</taxon>
        <taxon>Chromadorea</taxon>
        <taxon>Rhabditida</taxon>
        <taxon>Rhabditina</taxon>
        <taxon>Rhabditomorpha</taxon>
        <taxon>Strongyloidea</taxon>
        <taxon>Heterorhabditidae</taxon>
        <taxon>Heterorhabditis</taxon>
    </lineage>
</organism>
<accession>A0A1I7X6Z3</accession>
<feature type="signal peptide" evidence="1">
    <location>
        <begin position="1"/>
        <end position="15"/>
    </location>
</feature>
<keyword evidence="1" id="KW-0732">Signal</keyword>
<evidence type="ECO:0000256" key="1">
    <source>
        <dbReference type="SAM" id="SignalP"/>
    </source>
</evidence>
<evidence type="ECO:0000313" key="3">
    <source>
        <dbReference type="WBParaSite" id="Hba_13379"/>
    </source>
</evidence>